<dbReference type="SUPFAM" id="SSF50978">
    <property type="entry name" value="WD40 repeat-like"/>
    <property type="match status" value="1"/>
</dbReference>
<evidence type="ECO:0000313" key="4">
    <source>
        <dbReference type="Proteomes" id="UP000288805"/>
    </source>
</evidence>
<sequence length="142" mass="15756">MTRLWSLICTNKEPSMIIYESSEPNTPLIRLGWNKQDSRYMATIIMDSAKVMVLDIRFFTFPTVELQRYQASVNAIAQAPHSSCHICTVGGDSQALIWDLSSMCQPVEGELDPILAYTAGGRNRATVVVLLSARLGCNCLLD</sequence>
<evidence type="ECO:0000256" key="2">
    <source>
        <dbReference type="ARBA" id="ARBA00022737"/>
    </source>
</evidence>
<proteinExistence type="predicted"/>
<reference evidence="3 4" key="1">
    <citation type="journal article" date="2018" name="PLoS Genet.">
        <title>Population sequencing reveals clonal diversity and ancestral inbreeding in the grapevine cultivar Chardonnay.</title>
        <authorList>
            <person name="Roach M.J."/>
            <person name="Johnson D.L."/>
            <person name="Bohlmann J."/>
            <person name="van Vuuren H.J."/>
            <person name="Jones S.J."/>
            <person name="Pretorius I.S."/>
            <person name="Schmidt S.A."/>
            <person name="Borneman A.R."/>
        </authorList>
    </citation>
    <scope>NUCLEOTIDE SEQUENCE [LARGE SCALE GENOMIC DNA]</scope>
    <source>
        <strain evidence="4">cv. Chardonnay</strain>
        <tissue evidence="3">Leaf</tissue>
    </source>
</reference>
<evidence type="ECO:0000256" key="1">
    <source>
        <dbReference type="ARBA" id="ARBA00022574"/>
    </source>
</evidence>
<dbReference type="InterPro" id="IPR036322">
    <property type="entry name" value="WD40_repeat_dom_sf"/>
</dbReference>
<accession>A0A438E4L8</accession>
<name>A0A438E4L8_VITVI</name>
<dbReference type="Gene3D" id="2.130.10.10">
    <property type="entry name" value="YVTN repeat-like/Quinoprotein amine dehydrogenase"/>
    <property type="match status" value="1"/>
</dbReference>
<protein>
    <submittedName>
        <fullName evidence="3">WD repeat-containing protein LWD1</fullName>
    </submittedName>
</protein>
<dbReference type="PANTHER" id="PTHR19919">
    <property type="entry name" value="WD REPEAT CONTAINING PROTEIN"/>
    <property type="match status" value="1"/>
</dbReference>
<evidence type="ECO:0000313" key="3">
    <source>
        <dbReference type="EMBL" id="RVW42658.1"/>
    </source>
</evidence>
<gene>
    <name evidence="3" type="primary">LWD1_2</name>
    <name evidence="3" type="ORF">CK203_098277</name>
</gene>
<comment type="caution">
    <text evidence="3">The sequence shown here is derived from an EMBL/GenBank/DDBJ whole genome shotgun (WGS) entry which is preliminary data.</text>
</comment>
<keyword evidence="1" id="KW-0853">WD repeat</keyword>
<dbReference type="InterPro" id="IPR015943">
    <property type="entry name" value="WD40/YVTN_repeat-like_dom_sf"/>
</dbReference>
<dbReference type="AlphaFoldDB" id="A0A438E4L8"/>
<dbReference type="Proteomes" id="UP000288805">
    <property type="component" value="Unassembled WGS sequence"/>
</dbReference>
<keyword evidence="2" id="KW-0677">Repeat</keyword>
<dbReference type="EMBL" id="QGNW01001397">
    <property type="protein sequence ID" value="RVW42658.1"/>
    <property type="molecule type" value="Genomic_DNA"/>
</dbReference>
<dbReference type="InterPro" id="IPR045159">
    <property type="entry name" value="DCAF7-like"/>
</dbReference>
<organism evidence="3 4">
    <name type="scientific">Vitis vinifera</name>
    <name type="common">Grape</name>
    <dbReference type="NCBI Taxonomy" id="29760"/>
    <lineage>
        <taxon>Eukaryota</taxon>
        <taxon>Viridiplantae</taxon>
        <taxon>Streptophyta</taxon>
        <taxon>Embryophyta</taxon>
        <taxon>Tracheophyta</taxon>
        <taxon>Spermatophyta</taxon>
        <taxon>Magnoliopsida</taxon>
        <taxon>eudicotyledons</taxon>
        <taxon>Gunneridae</taxon>
        <taxon>Pentapetalae</taxon>
        <taxon>rosids</taxon>
        <taxon>Vitales</taxon>
        <taxon>Vitaceae</taxon>
        <taxon>Viteae</taxon>
        <taxon>Vitis</taxon>
    </lineage>
</organism>